<keyword evidence="4" id="KW-1185">Reference proteome</keyword>
<dbReference type="InterPro" id="IPR038412">
    <property type="entry name" value="Pepsin-I3_sf"/>
</dbReference>
<comment type="caution">
    <text evidence="3">The sequence shown here is derived from an EMBL/GenBank/DDBJ whole genome shotgun (WGS) entry which is preliminary data.</text>
</comment>
<feature type="signal peptide" evidence="2">
    <location>
        <begin position="1"/>
        <end position="18"/>
    </location>
</feature>
<proteinExistence type="predicted"/>
<protein>
    <recommendedName>
        <fullName evidence="5">Pepsin inhibitor-3-like repeated domain-containing protein</fullName>
    </recommendedName>
</protein>
<dbReference type="Gene3D" id="3.30.1120.50">
    <property type="entry name" value="Pepsin inhibitor-3"/>
    <property type="match status" value="1"/>
</dbReference>
<feature type="region of interest" description="Disordered" evidence="1">
    <location>
        <begin position="117"/>
        <end position="138"/>
    </location>
</feature>
<dbReference type="Proteomes" id="UP000031036">
    <property type="component" value="Unassembled WGS sequence"/>
</dbReference>
<dbReference type="AlphaFoldDB" id="A0A0B2VGU3"/>
<evidence type="ECO:0000256" key="2">
    <source>
        <dbReference type="SAM" id="SignalP"/>
    </source>
</evidence>
<feature type="chain" id="PRO_5002077251" description="Pepsin inhibitor-3-like repeated domain-containing protein" evidence="2">
    <location>
        <begin position="19"/>
        <end position="138"/>
    </location>
</feature>
<evidence type="ECO:0000313" key="3">
    <source>
        <dbReference type="EMBL" id="KHN80669.1"/>
    </source>
</evidence>
<reference evidence="3 4" key="1">
    <citation type="submission" date="2014-11" db="EMBL/GenBank/DDBJ databases">
        <title>Genetic blueprint of the zoonotic pathogen Toxocara canis.</title>
        <authorList>
            <person name="Zhu X.-Q."/>
            <person name="Korhonen P.K."/>
            <person name="Cai H."/>
            <person name="Young N.D."/>
            <person name="Nejsum P."/>
            <person name="von Samson-Himmelstjerna G."/>
            <person name="Boag P.R."/>
            <person name="Tan P."/>
            <person name="Li Q."/>
            <person name="Min J."/>
            <person name="Yang Y."/>
            <person name="Wang X."/>
            <person name="Fang X."/>
            <person name="Hall R.S."/>
            <person name="Hofmann A."/>
            <person name="Sternberg P.W."/>
            <person name="Jex A.R."/>
            <person name="Gasser R.B."/>
        </authorList>
    </citation>
    <scope>NUCLEOTIDE SEQUENCE [LARGE SCALE GENOMIC DNA]</scope>
    <source>
        <strain evidence="3">PN_DK_2014</strain>
    </source>
</reference>
<accession>A0A0B2VGU3</accession>
<evidence type="ECO:0000256" key="1">
    <source>
        <dbReference type="SAM" id="MobiDB-lite"/>
    </source>
</evidence>
<keyword evidence="2" id="KW-0732">Signal</keyword>
<dbReference type="EMBL" id="JPKZ01001696">
    <property type="protein sequence ID" value="KHN80669.1"/>
    <property type="molecule type" value="Genomic_DNA"/>
</dbReference>
<sequence>MMLFFILTLICVASSIDAFFFSSSSYIEIKNDNVTCVIKDGELIVNNVSRGNLTTEQQKELELYNKAVADWSKWWITKVFEGFGNVLSSIFGSDGALWHGFGLWGNKKDNEANMTISTLPPPTENSQQFPEPPSFCQQ</sequence>
<evidence type="ECO:0000313" key="4">
    <source>
        <dbReference type="Proteomes" id="UP000031036"/>
    </source>
</evidence>
<organism evidence="3 4">
    <name type="scientific">Toxocara canis</name>
    <name type="common">Canine roundworm</name>
    <dbReference type="NCBI Taxonomy" id="6265"/>
    <lineage>
        <taxon>Eukaryota</taxon>
        <taxon>Metazoa</taxon>
        <taxon>Ecdysozoa</taxon>
        <taxon>Nematoda</taxon>
        <taxon>Chromadorea</taxon>
        <taxon>Rhabditida</taxon>
        <taxon>Spirurina</taxon>
        <taxon>Ascaridomorpha</taxon>
        <taxon>Ascaridoidea</taxon>
        <taxon>Toxocaridae</taxon>
        <taxon>Toxocara</taxon>
    </lineage>
</organism>
<gene>
    <name evidence="3" type="ORF">Tcan_07151</name>
</gene>
<name>A0A0B2VGU3_TOXCA</name>
<evidence type="ECO:0008006" key="5">
    <source>
        <dbReference type="Google" id="ProtNLM"/>
    </source>
</evidence>